<evidence type="ECO:0000313" key="2">
    <source>
        <dbReference type="Proteomes" id="UP000046155"/>
    </source>
</evidence>
<dbReference type="Proteomes" id="UP000046155">
    <property type="component" value="Unassembled WGS sequence"/>
</dbReference>
<proteinExistence type="predicted"/>
<gene>
    <name evidence="1" type="ORF">SSCH_30018</name>
</gene>
<protein>
    <submittedName>
        <fullName evidence="1">Uncharacterized protein</fullName>
    </submittedName>
</protein>
<accession>A0A0B7MEB6</accession>
<keyword evidence="2" id="KW-1185">Reference proteome</keyword>
<dbReference type="RefSeq" id="WP_044664971.1">
    <property type="nucleotide sequence ID" value="NZ_CDRZ01000223.1"/>
</dbReference>
<name>A0A0B7MEB6_9FIRM</name>
<sequence>MGFLVAFLACAGTLSAALAVYYWRLGNHNILLDTAAAYEFSVEHDFAGGEIHCSCLIPLSNNGEQQGMVNNVFCQPVHCGKIMKDLEIGSHLRLIRNTIRKNGYWESLILKKNDYFTVELVVNIRSGVYISSLVRELPYLKMLIYYQVVGRKGIQWKMAEISLPLTKKQVKGG</sequence>
<dbReference type="EMBL" id="CDRZ01000223">
    <property type="protein sequence ID" value="CEO88914.1"/>
    <property type="molecule type" value="Genomic_DNA"/>
</dbReference>
<dbReference type="OrthoDB" id="1665274at2"/>
<evidence type="ECO:0000313" key="1">
    <source>
        <dbReference type="EMBL" id="CEO88914.1"/>
    </source>
</evidence>
<organism evidence="1 2">
    <name type="scientific">Syntrophaceticus schinkii</name>
    <dbReference type="NCBI Taxonomy" id="499207"/>
    <lineage>
        <taxon>Bacteria</taxon>
        <taxon>Bacillati</taxon>
        <taxon>Bacillota</taxon>
        <taxon>Clostridia</taxon>
        <taxon>Thermoanaerobacterales</taxon>
        <taxon>Thermoanaerobacterales Family III. Incertae Sedis</taxon>
        <taxon>Syntrophaceticus</taxon>
    </lineage>
</organism>
<dbReference type="AlphaFoldDB" id="A0A0B7MEB6"/>
<reference evidence="2" key="1">
    <citation type="submission" date="2015-01" db="EMBL/GenBank/DDBJ databases">
        <authorList>
            <person name="Manzoor Shahid"/>
            <person name="Zubair Saima"/>
        </authorList>
    </citation>
    <scope>NUCLEOTIDE SEQUENCE [LARGE SCALE GENOMIC DNA]</scope>
    <source>
        <strain evidence="2">Sp3</strain>
    </source>
</reference>